<dbReference type="PANTHER" id="PTHR36384">
    <property type="entry name" value="SAWADEE PROTEIN"/>
    <property type="match status" value="1"/>
</dbReference>
<reference evidence="2 3" key="1">
    <citation type="submission" date="2024-03" db="EMBL/GenBank/DDBJ databases">
        <authorList>
            <person name="Martinez-Hernandez J."/>
        </authorList>
    </citation>
    <scope>NUCLEOTIDE SEQUENCE [LARGE SCALE GENOMIC DNA]</scope>
</reference>
<evidence type="ECO:0000313" key="3">
    <source>
        <dbReference type="Proteomes" id="UP001497480"/>
    </source>
</evidence>
<keyword evidence="3" id="KW-1185">Reference proteome</keyword>
<comment type="caution">
    <text evidence="2">The sequence shown here is derived from an EMBL/GenBank/DDBJ whole genome shotgun (WGS) entry which is preliminary data.</text>
</comment>
<feature type="domain" description="SAWADEE" evidence="1">
    <location>
        <begin position="19"/>
        <end position="158"/>
    </location>
</feature>
<dbReference type="Proteomes" id="UP001497480">
    <property type="component" value="Unassembled WGS sequence"/>
</dbReference>
<dbReference type="Pfam" id="PF16719">
    <property type="entry name" value="SAWADEE"/>
    <property type="match status" value="1"/>
</dbReference>
<accession>A0AAV1XQE6</accession>
<evidence type="ECO:0000259" key="1">
    <source>
        <dbReference type="Pfam" id="PF16719"/>
    </source>
</evidence>
<proteinExistence type="predicted"/>
<dbReference type="GO" id="GO:0003682">
    <property type="term" value="F:chromatin binding"/>
    <property type="evidence" value="ECO:0007669"/>
    <property type="project" value="InterPro"/>
</dbReference>
<dbReference type="PANTHER" id="PTHR36384:SF1">
    <property type="entry name" value="SAWADEE PROTEIN"/>
    <property type="match status" value="1"/>
</dbReference>
<dbReference type="InterPro" id="IPR032001">
    <property type="entry name" value="SAWADEE_dom"/>
</dbReference>
<dbReference type="AlphaFoldDB" id="A0AAV1XQE6"/>
<gene>
    <name evidence="2" type="ORF">LLUT_LOCUS24143</name>
</gene>
<organism evidence="2 3">
    <name type="scientific">Lupinus luteus</name>
    <name type="common">European yellow lupine</name>
    <dbReference type="NCBI Taxonomy" id="3873"/>
    <lineage>
        <taxon>Eukaryota</taxon>
        <taxon>Viridiplantae</taxon>
        <taxon>Streptophyta</taxon>
        <taxon>Embryophyta</taxon>
        <taxon>Tracheophyta</taxon>
        <taxon>Spermatophyta</taxon>
        <taxon>Magnoliopsida</taxon>
        <taxon>eudicotyledons</taxon>
        <taxon>Gunneridae</taxon>
        <taxon>Pentapetalae</taxon>
        <taxon>rosids</taxon>
        <taxon>fabids</taxon>
        <taxon>Fabales</taxon>
        <taxon>Fabaceae</taxon>
        <taxon>Papilionoideae</taxon>
        <taxon>50 kb inversion clade</taxon>
        <taxon>genistoids sensu lato</taxon>
        <taxon>core genistoids</taxon>
        <taxon>Genisteae</taxon>
        <taxon>Lupinus</taxon>
    </lineage>
</organism>
<dbReference type="EMBL" id="CAXHTB010000016">
    <property type="protein sequence ID" value="CAL0323083.1"/>
    <property type="molecule type" value="Genomic_DNA"/>
</dbReference>
<protein>
    <recommendedName>
        <fullName evidence="1">SAWADEE domain-containing protein</fullName>
    </recommendedName>
</protein>
<name>A0AAV1XQE6_LUPLU</name>
<evidence type="ECO:0000313" key="2">
    <source>
        <dbReference type="EMBL" id="CAL0323083.1"/>
    </source>
</evidence>
<sequence>MSPINELTAVVPTAEELNYTIEFRSYNDDAWYSVAVFIEGSTLRVKYLNFSDEHDDVFKSTDFNTLKEKNEFKGRFRQLSKQLQDNECRKLVKGVKVCASHSFTETDFKFYDAVVDAVQVKEHSTEQEEELCLCTFVLFWLHGPIAGNLTVAKIENICIVQPKVDDDPSVVSFLKMASERNNYISTHSSPMSKGISGPEMVTYRNDGSNTARRLGFFERLKKANGCARRTVVKVCSPEVICHDRRTEDRDLGGNKTPCMILVGNLDKELCSSTVTEFLHEHTSVSPNVFIFPSLSSEIYTRGAIVLDSEKDFQKLCLFLSNPNCIITSAGRPWVIIEKLVGLKKIKASIRTLLPTSKIILQKNGNSLTNNDLKVVRKGTKEFEIASDLRDLFSAFSSHQERLYKRLALEETKIYAGRSFLNLPNRI</sequence>